<dbReference type="RefSeq" id="WP_065287223.1">
    <property type="nucleotide sequence ID" value="NZ_JAACYR010000137.1"/>
</dbReference>
<comment type="function">
    <text evidence="1 6">Exhibits S-adenosyl-L-methionine-dependent methyltransferase activity.</text>
</comment>
<dbReference type="Proteomes" id="UP000192713">
    <property type="component" value="Unassembled WGS sequence"/>
</dbReference>
<proteinExistence type="inferred from homology"/>
<dbReference type="EMBL" id="LFOE01000003">
    <property type="protein sequence ID" value="OBY33040.1"/>
    <property type="molecule type" value="Genomic_DNA"/>
</dbReference>
<dbReference type="Proteomes" id="UP000466523">
    <property type="component" value="Unassembled WGS sequence"/>
</dbReference>
<reference evidence="9 11" key="2">
    <citation type="submission" date="2017-02" db="EMBL/GenBank/DDBJ databases">
        <title>The new phylogeny of genus Mycobacterium.</title>
        <authorList>
            <person name="Tortoli E."/>
            <person name="Trovato A."/>
            <person name="Cirillo D.M."/>
        </authorList>
    </citation>
    <scope>NUCLEOTIDE SEQUENCE [LARGE SCALE GENOMIC DNA]</scope>
    <source>
        <strain evidence="9 11">DSM 45093</strain>
    </source>
</reference>
<evidence type="ECO:0000256" key="2">
    <source>
        <dbReference type="ARBA" id="ARBA00008138"/>
    </source>
</evidence>
<evidence type="ECO:0000256" key="5">
    <source>
        <dbReference type="ARBA" id="ARBA00022691"/>
    </source>
</evidence>
<keyword evidence="5 6" id="KW-0949">S-adenosyl-L-methionine</keyword>
<dbReference type="Gene3D" id="3.40.50.150">
    <property type="entry name" value="Vaccinia Virus protein VP39"/>
    <property type="match status" value="1"/>
</dbReference>
<protein>
    <recommendedName>
        <fullName evidence="6">S-adenosyl-L-methionine-dependent methyltransferase</fullName>
        <ecNumber evidence="6">2.1.1.-</ecNumber>
    </recommendedName>
</protein>
<dbReference type="EC" id="2.1.1.-" evidence="6"/>
<dbReference type="PANTHER" id="PTHR43619:SF2">
    <property type="entry name" value="S-ADENOSYL-L-METHIONINE-DEPENDENT METHYLTRANSFERASES SUPERFAMILY PROTEIN"/>
    <property type="match status" value="1"/>
</dbReference>
<evidence type="ECO:0000256" key="6">
    <source>
        <dbReference type="RuleBase" id="RU362030"/>
    </source>
</evidence>
<comment type="caution">
    <text evidence="8">The sequence shown here is derived from an EMBL/GenBank/DDBJ whole genome shotgun (WGS) entry which is preliminary data.</text>
</comment>
<dbReference type="SUPFAM" id="SSF53335">
    <property type="entry name" value="S-adenosyl-L-methionine-dependent methyltransferases"/>
    <property type="match status" value="1"/>
</dbReference>
<keyword evidence="3 6" id="KW-0489">Methyltransferase</keyword>
<reference evidence="7 12" key="3">
    <citation type="submission" date="2020-01" db="EMBL/GenBank/DDBJ databases">
        <authorList>
            <person name="Sanchez-Estrada R."/>
            <person name="Gonzalez-Y-Merchand J.A."/>
            <person name="Rivera-Gutierrez S."/>
        </authorList>
    </citation>
    <scope>NUCLEOTIDE SEQUENCE [LARGE SCALE GENOMIC DNA]</scope>
    <source>
        <strain evidence="7 12">CST 7247</strain>
    </source>
</reference>
<gene>
    <name evidence="8" type="ORF">ACT18_04190</name>
    <name evidence="9" type="ORF">BST28_05485</name>
    <name evidence="7" type="ORF">GWR20_22400</name>
</gene>
<dbReference type="PANTHER" id="PTHR43619">
    <property type="entry name" value="S-ADENOSYL-L-METHIONINE-DEPENDENT METHYLTRANSFERASE YKTD-RELATED"/>
    <property type="match status" value="1"/>
</dbReference>
<dbReference type="NCBIfam" id="TIGR00027">
    <property type="entry name" value="mthyl_TIGR00027"/>
    <property type="match status" value="1"/>
</dbReference>
<keyword evidence="4 8" id="KW-0808">Transferase</keyword>
<name>A0A1B8SJZ2_9MYCO</name>
<dbReference type="Proteomes" id="UP000092668">
    <property type="component" value="Unassembled WGS sequence"/>
</dbReference>
<evidence type="ECO:0000313" key="12">
    <source>
        <dbReference type="Proteomes" id="UP000466523"/>
    </source>
</evidence>
<comment type="similarity">
    <text evidence="2 6">Belongs to the UPF0677 family.</text>
</comment>
<evidence type="ECO:0000313" key="11">
    <source>
        <dbReference type="Proteomes" id="UP000192713"/>
    </source>
</evidence>
<evidence type="ECO:0000313" key="7">
    <source>
        <dbReference type="EMBL" id="NDJ91859.1"/>
    </source>
</evidence>
<dbReference type="OrthoDB" id="9806164at2"/>
<dbReference type="EMBL" id="MVHU01000005">
    <property type="protein sequence ID" value="ORA81922.1"/>
    <property type="molecule type" value="Genomic_DNA"/>
</dbReference>
<evidence type="ECO:0000256" key="3">
    <source>
        <dbReference type="ARBA" id="ARBA00022603"/>
    </source>
</evidence>
<dbReference type="Pfam" id="PF04072">
    <property type="entry name" value="LCM"/>
    <property type="match status" value="1"/>
</dbReference>
<evidence type="ECO:0000256" key="1">
    <source>
        <dbReference type="ARBA" id="ARBA00003907"/>
    </source>
</evidence>
<dbReference type="EMBL" id="JAACYR010000137">
    <property type="protein sequence ID" value="NDJ91859.1"/>
    <property type="molecule type" value="Genomic_DNA"/>
</dbReference>
<dbReference type="InterPro" id="IPR029063">
    <property type="entry name" value="SAM-dependent_MTases_sf"/>
</dbReference>
<evidence type="ECO:0000256" key="4">
    <source>
        <dbReference type="ARBA" id="ARBA00022679"/>
    </source>
</evidence>
<sequence>MARTDNDTWDLASSVGATATMVAVGRAVASRGNGTDRPLISDPFAEPLVRAVGVDLFSKLASGEISPADFGDGEGQDGAMTLSRMSDNMAVRTRFFDEFFLAACADDTAAIRQAVILASGLDARAYRLDWPAGTTVFEIDQPDVIEFKTRVLAAHGAQPTADRRPVAVDLRDDWPAALQAAGFDPCAPTAWSAEGLLAYLPAEAQDRLLDTVTALSAPGSRFAVECTPPLDPGDEDTARQRMRQAAEQMRSHGFDLDLTELVYFGDRNDAPTYLGERGWRLDSRNINELFAEHGLPQLEETDGYGGLTYVSAILEGER</sequence>
<dbReference type="InterPro" id="IPR011610">
    <property type="entry name" value="SAM_mthyl_Trfase_ML2640-like"/>
</dbReference>
<accession>A0A1B8SJZ2</accession>
<dbReference type="AlphaFoldDB" id="A0A1B8SJZ2"/>
<organism evidence="8 10">
    <name type="scientific">Mycolicibacter kumamotonensis</name>
    <dbReference type="NCBI Taxonomy" id="354243"/>
    <lineage>
        <taxon>Bacteria</taxon>
        <taxon>Bacillati</taxon>
        <taxon>Actinomycetota</taxon>
        <taxon>Actinomycetes</taxon>
        <taxon>Mycobacteriales</taxon>
        <taxon>Mycobacteriaceae</taxon>
        <taxon>Mycolicibacter</taxon>
    </lineage>
</organism>
<evidence type="ECO:0000313" key="9">
    <source>
        <dbReference type="EMBL" id="ORA81922.1"/>
    </source>
</evidence>
<evidence type="ECO:0000313" key="10">
    <source>
        <dbReference type="Proteomes" id="UP000092668"/>
    </source>
</evidence>
<dbReference type="STRING" id="354243.BST28_05485"/>
<keyword evidence="10" id="KW-1185">Reference proteome</keyword>
<dbReference type="GO" id="GO:0032259">
    <property type="term" value="P:methylation"/>
    <property type="evidence" value="ECO:0007669"/>
    <property type="project" value="UniProtKB-KW"/>
</dbReference>
<reference evidence="8 10" key="1">
    <citation type="submission" date="2015-06" db="EMBL/GenBank/DDBJ databases">
        <title>Genome sequence of Mycobacterium kumamotonense strain Roo.</title>
        <authorList>
            <person name="Greninger A.L."/>
            <person name="Cunningham G."/>
            <person name="Miller S."/>
        </authorList>
    </citation>
    <scope>NUCLEOTIDE SEQUENCE [LARGE SCALE GENOMIC DNA]</scope>
    <source>
        <strain evidence="8 10">Roo</strain>
    </source>
</reference>
<dbReference type="InterPro" id="IPR007213">
    <property type="entry name" value="Ppm1/Ppm2/Tcmp"/>
</dbReference>
<dbReference type="PATRIC" id="fig|354243.3.peg.885"/>
<dbReference type="GO" id="GO:0008168">
    <property type="term" value="F:methyltransferase activity"/>
    <property type="evidence" value="ECO:0007669"/>
    <property type="project" value="UniProtKB-UniRule"/>
</dbReference>
<evidence type="ECO:0000313" key="8">
    <source>
        <dbReference type="EMBL" id="OBY33040.1"/>
    </source>
</evidence>